<protein>
    <recommendedName>
        <fullName evidence="4">DUF2178 domain-containing protein</fullName>
    </recommendedName>
</protein>
<evidence type="ECO:0000313" key="2">
    <source>
        <dbReference type="EMBL" id="ABR55410.1"/>
    </source>
</evidence>
<proteinExistence type="predicted"/>
<dbReference type="AlphaFoldDB" id="A6USD8"/>
<dbReference type="STRING" id="406327.Mevan_1516"/>
<dbReference type="OrthoDB" id="378947at2157"/>
<dbReference type="Proteomes" id="UP000001107">
    <property type="component" value="Chromosome"/>
</dbReference>
<evidence type="ECO:0000256" key="1">
    <source>
        <dbReference type="SAM" id="Phobius"/>
    </source>
</evidence>
<evidence type="ECO:0008006" key="4">
    <source>
        <dbReference type="Google" id="ProtNLM"/>
    </source>
</evidence>
<gene>
    <name evidence="2" type="ordered locus">Mevan_1516</name>
</gene>
<keyword evidence="1" id="KW-0812">Transmembrane</keyword>
<feature type="transmembrane region" description="Helical" evidence="1">
    <location>
        <begin position="9"/>
        <end position="25"/>
    </location>
</feature>
<evidence type="ECO:0000313" key="3">
    <source>
        <dbReference type="Proteomes" id="UP000001107"/>
    </source>
</evidence>
<dbReference type="EMBL" id="CP000742">
    <property type="protein sequence ID" value="ABR55410.1"/>
    <property type="molecule type" value="Genomic_DNA"/>
</dbReference>
<dbReference type="GeneID" id="5324557"/>
<sequence>MDLKTYKKYIKMLVIIIAILVSIAVSTGNGYFAVLVVTFGILAKINLRKKIDDVFEDELVLKVAEKASYMTIQVVCLLFALLSVFLTTFGEYMLVGNLLAYSTLFILLVNILFRYMYSRKYGLM</sequence>
<name>A6USD8_METVS</name>
<dbReference type="KEGG" id="mvn:Mevan_1516"/>
<feature type="transmembrane region" description="Helical" evidence="1">
    <location>
        <begin position="98"/>
        <end position="117"/>
    </location>
</feature>
<organism evidence="2 3">
    <name type="scientific">Methanococcus vannielii (strain ATCC 35089 / DSM 1224 / JCM 13029 / OCM 148 / SB)</name>
    <dbReference type="NCBI Taxonomy" id="406327"/>
    <lineage>
        <taxon>Archaea</taxon>
        <taxon>Methanobacteriati</taxon>
        <taxon>Methanobacteriota</taxon>
        <taxon>Methanomada group</taxon>
        <taxon>Methanococci</taxon>
        <taxon>Methanococcales</taxon>
        <taxon>Methanococcaceae</taxon>
        <taxon>Methanococcus</taxon>
    </lineage>
</organism>
<feature type="transmembrane region" description="Helical" evidence="1">
    <location>
        <begin position="67"/>
        <end position="86"/>
    </location>
</feature>
<dbReference type="eggNOG" id="arCOG04440">
    <property type="taxonomic scope" value="Archaea"/>
</dbReference>
<reference evidence="2" key="1">
    <citation type="submission" date="2007-06" db="EMBL/GenBank/DDBJ databases">
        <title>Complete sequence of Methanococcus vannielii SB.</title>
        <authorList>
            <consortium name="US DOE Joint Genome Institute"/>
            <person name="Copeland A."/>
            <person name="Lucas S."/>
            <person name="Lapidus A."/>
            <person name="Barry K."/>
            <person name="Glavina del Rio T."/>
            <person name="Dalin E."/>
            <person name="Tice H."/>
            <person name="Pitluck S."/>
            <person name="Chain P."/>
            <person name="Malfatti S."/>
            <person name="Shin M."/>
            <person name="Vergez L."/>
            <person name="Schmutz J."/>
            <person name="Larimer F."/>
            <person name="Land M."/>
            <person name="Hauser L."/>
            <person name="Kyrpides N."/>
            <person name="Anderson I."/>
            <person name="Sieprawska-Lupa M."/>
            <person name="Whitman W.B."/>
            <person name="Richardson P."/>
        </authorList>
    </citation>
    <scope>NUCLEOTIDE SEQUENCE [LARGE SCALE GENOMIC DNA]</scope>
    <source>
        <strain evidence="2">SB</strain>
    </source>
</reference>
<dbReference type="InterPro" id="IPR019235">
    <property type="entry name" value="DUF2178_TM"/>
</dbReference>
<keyword evidence="3" id="KW-1185">Reference proteome</keyword>
<accession>A6USD8</accession>
<dbReference type="HOGENOM" id="CLU_1998792_0_0_2"/>
<keyword evidence="1" id="KW-1133">Transmembrane helix</keyword>
<dbReference type="RefSeq" id="WP_012066324.1">
    <property type="nucleotide sequence ID" value="NC_009634.1"/>
</dbReference>
<keyword evidence="1" id="KW-0472">Membrane</keyword>
<dbReference type="Pfam" id="PF09946">
    <property type="entry name" value="DUF2178"/>
    <property type="match status" value="1"/>
</dbReference>